<dbReference type="InterPro" id="IPR044946">
    <property type="entry name" value="Restrct_endonuc_typeI_TRD_sf"/>
</dbReference>
<dbReference type="RefSeq" id="WP_377469205.1">
    <property type="nucleotide sequence ID" value="NZ_JBHLWN010000026.1"/>
</dbReference>
<feature type="domain" description="Type I restriction modification DNA specificity" evidence="5">
    <location>
        <begin position="219"/>
        <end position="387"/>
    </location>
</feature>
<dbReference type="PANTHER" id="PTHR43140:SF1">
    <property type="entry name" value="TYPE I RESTRICTION ENZYME ECOKI SPECIFICITY SUBUNIT"/>
    <property type="match status" value="1"/>
</dbReference>
<evidence type="ECO:0000256" key="1">
    <source>
        <dbReference type="ARBA" id="ARBA00010923"/>
    </source>
</evidence>
<feature type="domain" description="Type I restriction modification DNA specificity" evidence="5">
    <location>
        <begin position="25"/>
        <end position="174"/>
    </location>
</feature>
<comment type="caution">
    <text evidence="6">The sequence shown here is derived from an EMBL/GenBank/DDBJ whole genome shotgun (WGS) entry which is preliminary data.</text>
</comment>
<protein>
    <submittedName>
        <fullName evidence="6">Restriction endonuclease subunit S</fullName>
    </submittedName>
</protein>
<reference evidence="6 7" key="1">
    <citation type="submission" date="2024-09" db="EMBL/GenBank/DDBJ databases">
        <authorList>
            <person name="Sun Q."/>
            <person name="Mori K."/>
        </authorList>
    </citation>
    <scope>NUCLEOTIDE SEQUENCE [LARGE SCALE GENOMIC DNA]</scope>
    <source>
        <strain evidence="6 7">CCM 7759</strain>
    </source>
</reference>
<comment type="similarity">
    <text evidence="1">Belongs to the type-I restriction system S methylase family.</text>
</comment>
<keyword evidence="6" id="KW-0378">Hydrolase</keyword>
<evidence type="ECO:0000313" key="7">
    <source>
        <dbReference type="Proteomes" id="UP001589776"/>
    </source>
</evidence>
<proteinExistence type="inferred from homology"/>
<organism evidence="6 7">
    <name type="scientific">Paenibacillus chartarius</name>
    <dbReference type="NCBI Taxonomy" id="747481"/>
    <lineage>
        <taxon>Bacteria</taxon>
        <taxon>Bacillati</taxon>
        <taxon>Bacillota</taxon>
        <taxon>Bacilli</taxon>
        <taxon>Bacillales</taxon>
        <taxon>Paenibacillaceae</taxon>
        <taxon>Paenibacillus</taxon>
    </lineage>
</organism>
<evidence type="ECO:0000259" key="5">
    <source>
        <dbReference type="Pfam" id="PF01420"/>
    </source>
</evidence>
<dbReference type="Proteomes" id="UP001589776">
    <property type="component" value="Unassembled WGS sequence"/>
</dbReference>
<dbReference type="SUPFAM" id="SSF116734">
    <property type="entry name" value="DNA methylase specificity domain"/>
    <property type="match status" value="2"/>
</dbReference>
<keyword evidence="2" id="KW-0680">Restriction system</keyword>
<evidence type="ECO:0000256" key="2">
    <source>
        <dbReference type="ARBA" id="ARBA00022747"/>
    </source>
</evidence>
<name>A0ABV6DHJ2_9BACL</name>
<dbReference type="InterPro" id="IPR000055">
    <property type="entry name" value="Restrct_endonuc_typeI_TRD"/>
</dbReference>
<dbReference type="Gene3D" id="3.90.220.20">
    <property type="entry name" value="DNA methylase specificity domains"/>
    <property type="match status" value="2"/>
</dbReference>
<dbReference type="EMBL" id="JBHLWN010000026">
    <property type="protein sequence ID" value="MFC0212116.1"/>
    <property type="molecule type" value="Genomic_DNA"/>
</dbReference>
<dbReference type="Pfam" id="PF01420">
    <property type="entry name" value="Methylase_S"/>
    <property type="match status" value="2"/>
</dbReference>
<keyword evidence="6" id="KW-0255">Endonuclease</keyword>
<gene>
    <name evidence="6" type="ORF">ACFFK0_06545</name>
</gene>
<dbReference type="InterPro" id="IPR051212">
    <property type="entry name" value="Type-I_RE_S_subunit"/>
</dbReference>
<evidence type="ECO:0000256" key="4">
    <source>
        <dbReference type="ARBA" id="ARBA00038652"/>
    </source>
</evidence>
<dbReference type="PANTHER" id="PTHR43140">
    <property type="entry name" value="TYPE-1 RESTRICTION ENZYME ECOKI SPECIFICITY PROTEIN"/>
    <property type="match status" value="1"/>
</dbReference>
<evidence type="ECO:0000313" key="6">
    <source>
        <dbReference type="EMBL" id="MFC0212116.1"/>
    </source>
</evidence>
<evidence type="ECO:0000256" key="3">
    <source>
        <dbReference type="ARBA" id="ARBA00023125"/>
    </source>
</evidence>
<keyword evidence="6" id="KW-0540">Nuclease</keyword>
<dbReference type="Gene3D" id="1.10.287.1120">
    <property type="entry name" value="Bipartite methylase S protein"/>
    <property type="match status" value="1"/>
</dbReference>
<dbReference type="GO" id="GO:0004519">
    <property type="term" value="F:endonuclease activity"/>
    <property type="evidence" value="ECO:0007669"/>
    <property type="project" value="UniProtKB-KW"/>
</dbReference>
<accession>A0ABV6DHJ2</accession>
<keyword evidence="7" id="KW-1185">Reference proteome</keyword>
<keyword evidence="3" id="KW-0238">DNA-binding</keyword>
<sequence>MVQYKRYEEYKDSVVEWIGEVPAYWNLSNLRYLCRIETGSKDTQDNTEEGQYPFFVRSQVVERIDEYTHDDEAVMTAGDGAGVGKVFHYYKGKFASHQRVYIFTKFRRCTAKFLFYYLKSNLAFEVLKWNAKSTVDSLRRPMLTGFVVSLPSLSEQNAITNFLDQRTAEIDSHITDKEKLISLLDEQRQAIITEAITKGLNPNVKMKDSGVEWIGTIPEHWEIKKIKHKFTIQKRIVPQDDPTVLSLTQRGLKIKDLEDFSGQHAESYSNYQLVNKNDFVMNSMDLLTGFVDCSPFIGVTSPDYRVFTQNNPDECHQYFLYYFQKCYFEKIFYGHGQGVSKFGRWRLQTDVFKEFPVMIPPVEEQFEIARTVSSKINDIDEVIQRNIELIDKLKEYRQSLIFEAVTGKIDVRDVAVEKTETA</sequence>
<comment type="subunit">
    <text evidence="4">The methyltransferase is composed of M and S polypeptides.</text>
</comment>